<sequence>MFRLPKKEKAKWDKLLEPITANWIKTNEAKGLPAKAIVQDIKDFARMYEGK</sequence>
<dbReference type="InterPro" id="IPR038404">
    <property type="entry name" value="TRAP_DctP_sf"/>
</dbReference>
<name>A0A8J6T525_9DELT</name>
<accession>A0A8J6T525</accession>
<evidence type="ECO:0000313" key="1">
    <source>
        <dbReference type="EMBL" id="MBC8178192.1"/>
    </source>
</evidence>
<dbReference type="AlphaFoldDB" id="A0A8J6T525"/>
<protein>
    <submittedName>
        <fullName evidence="1">Uncharacterized protein</fullName>
    </submittedName>
</protein>
<gene>
    <name evidence="1" type="ORF">H8E19_12375</name>
</gene>
<dbReference type="Gene3D" id="3.40.190.170">
    <property type="entry name" value="Bacterial extracellular solute-binding protein, family 7"/>
    <property type="match status" value="1"/>
</dbReference>
<evidence type="ECO:0000313" key="2">
    <source>
        <dbReference type="Proteomes" id="UP000650524"/>
    </source>
</evidence>
<proteinExistence type="predicted"/>
<organism evidence="1 2">
    <name type="scientific">Candidatus Desulfacyla euxinica</name>
    <dbReference type="NCBI Taxonomy" id="2841693"/>
    <lineage>
        <taxon>Bacteria</taxon>
        <taxon>Deltaproteobacteria</taxon>
        <taxon>Candidatus Desulfacyla</taxon>
    </lineage>
</organism>
<comment type="caution">
    <text evidence="1">The sequence shown here is derived from an EMBL/GenBank/DDBJ whole genome shotgun (WGS) entry which is preliminary data.</text>
</comment>
<dbReference type="EMBL" id="JACNJD010000262">
    <property type="protein sequence ID" value="MBC8178192.1"/>
    <property type="molecule type" value="Genomic_DNA"/>
</dbReference>
<reference evidence="1 2" key="1">
    <citation type="submission" date="2020-08" db="EMBL/GenBank/DDBJ databases">
        <title>Bridging the membrane lipid divide: bacteria of the FCB group superphylum have the potential to synthesize archaeal ether lipids.</title>
        <authorList>
            <person name="Villanueva L."/>
            <person name="Von Meijenfeldt F.A.B."/>
            <person name="Westbye A.B."/>
            <person name="Yadav S."/>
            <person name="Hopmans E.C."/>
            <person name="Dutilh B.E."/>
            <person name="Sinninghe Damste J.S."/>
        </authorList>
    </citation>
    <scope>NUCLEOTIDE SEQUENCE [LARGE SCALE GENOMIC DNA]</scope>
    <source>
        <strain evidence="1">NIOZ-UU27</strain>
    </source>
</reference>
<dbReference type="Proteomes" id="UP000650524">
    <property type="component" value="Unassembled WGS sequence"/>
</dbReference>